<keyword evidence="2" id="KW-1133">Transmembrane helix</keyword>
<organism evidence="3 4">
    <name type="scientific">Halorubrum rutilum</name>
    <dbReference type="NCBI Taxonomy" id="1364933"/>
    <lineage>
        <taxon>Archaea</taxon>
        <taxon>Methanobacteriati</taxon>
        <taxon>Methanobacteriota</taxon>
        <taxon>Stenosarchaea group</taxon>
        <taxon>Halobacteria</taxon>
        <taxon>Halobacteriales</taxon>
        <taxon>Haloferacaceae</taxon>
        <taxon>Halorubrum</taxon>
    </lineage>
</organism>
<reference evidence="3 4" key="1">
    <citation type="journal article" date="2019" name="Int. J. Syst. Evol. Microbiol.">
        <title>The Global Catalogue of Microorganisms (GCM) 10K type strain sequencing project: providing services to taxonomists for standard genome sequencing and annotation.</title>
        <authorList>
            <consortium name="The Broad Institute Genomics Platform"/>
            <consortium name="The Broad Institute Genome Sequencing Center for Infectious Disease"/>
            <person name="Wu L."/>
            <person name="Ma J."/>
        </authorList>
    </citation>
    <scope>NUCLEOTIDE SEQUENCE [LARGE SCALE GENOMIC DNA]</scope>
    <source>
        <strain evidence="3 4">CGMCC 1.12554</strain>
    </source>
</reference>
<keyword evidence="4" id="KW-1185">Reference proteome</keyword>
<dbReference type="EMBL" id="JBHTBL010000001">
    <property type="protein sequence ID" value="MFC7323393.1"/>
    <property type="molecule type" value="Genomic_DNA"/>
</dbReference>
<dbReference type="AlphaFoldDB" id="A0ABD6AGJ5"/>
<proteinExistence type="predicted"/>
<gene>
    <name evidence="3" type="ORF">ACFQMF_02235</name>
</gene>
<keyword evidence="2" id="KW-0472">Membrane</keyword>
<feature type="compositionally biased region" description="Gly residues" evidence="1">
    <location>
        <begin position="271"/>
        <end position="303"/>
    </location>
</feature>
<feature type="region of interest" description="Disordered" evidence="1">
    <location>
        <begin position="255"/>
        <end position="322"/>
    </location>
</feature>
<protein>
    <submittedName>
        <fullName evidence="3">Uncharacterized protein</fullName>
    </submittedName>
</protein>
<dbReference type="Proteomes" id="UP001596545">
    <property type="component" value="Unassembled WGS sequence"/>
</dbReference>
<feature type="transmembrane region" description="Helical" evidence="2">
    <location>
        <begin position="12"/>
        <end position="30"/>
    </location>
</feature>
<evidence type="ECO:0000313" key="4">
    <source>
        <dbReference type="Proteomes" id="UP001596545"/>
    </source>
</evidence>
<evidence type="ECO:0000256" key="2">
    <source>
        <dbReference type="SAM" id="Phobius"/>
    </source>
</evidence>
<name>A0ABD6AGJ5_9EURY</name>
<evidence type="ECO:0000313" key="3">
    <source>
        <dbReference type="EMBL" id="MFC7323393.1"/>
    </source>
</evidence>
<dbReference type="RefSeq" id="WP_256407481.1">
    <property type="nucleotide sequence ID" value="NZ_JANHDN010000001.1"/>
</dbReference>
<sequence>MRFSRDRRGQSVVIGTVILFGFLILALSLYQVQIVPQQNAQVEFQHFEEVRNDLVELRAGILQAGSTDRPQYQTVRLGTSYSTRLFAINPPAPAGTIRTVEAPPITISNGTPEGTVTIPTRFLQYQPGYNEIDQSPTWYDASVLYVDASEEGGGIAVIEGQELVDNEEKVTIVALQREFRRSGTGRVTVELQPAVSPTDEIPDGPLTITIPTRLSESDWENKTNITSKDAYVSVTDDNNDDIYDLELSTTAENLTVDTVGVQEAPEDPTQNGGGTGGDGGTDGGDGGTDGGDGGADGGDGGGTTTLYPSSGTADAGTLSDFENMQADDGNEALLQGVTSGSDKQSFDVTTTTENVPAGDYTLEIQVGSGSSFQGSGVDVTVSDTNGEIGTGTISGTGLFTINLDPSVEGDITVTYQARNQNAELEVQFQRLV</sequence>
<keyword evidence="2" id="KW-0812">Transmembrane</keyword>
<accession>A0ABD6AGJ5</accession>
<evidence type="ECO:0000256" key="1">
    <source>
        <dbReference type="SAM" id="MobiDB-lite"/>
    </source>
</evidence>
<comment type="caution">
    <text evidence="3">The sequence shown here is derived from an EMBL/GenBank/DDBJ whole genome shotgun (WGS) entry which is preliminary data.</text>
</comment>